<evidence type="ECO:0000313" key="2">
    <source>
        <dbReference type="EMBL" id="CAG2216638.1"/>
    </source>
</evidence>
<name>A0A8S3S7L5_MYTED</name>
<dbReference type="Proteomes" id="UP000683360">
    <property type="component" value="Unassembled WGS sequence"/>
</dbReference>
<dbReference type="OrthoDB" id="6184127at2759"/>
<gene>
    <name evidence="2" type="ORF">MEDL_30327</name>
</gene>
<evidence type="ECO:0000313" key="3">
    <source>
        <dbReference type="Proteomes" id="UP000683360"/>
    </source>
</evidence>
<protein>
    <submittedName>
        <fullName evidence="2">Uncharacterized protein</fullName>
    </submittedName>
</protein>
<dbReference type="EMBL" id="CAJPWZ010001488">
    <property type="protein sequence ID" value="CAG2216638.1"/>
    <property type="molecule type" value="Genomic_DNA"/>
</dbReference>
<accession>A0A8S3S7L5</accession>
<sequence>MNLSISDRRKMAGNFNTFDEDSISKWSNSQMNRFLEDMPGFGEEERGVESSPIHFGTTFQPKVSTGKGFYEHRMFDDESSSSSALKEGKNKKRGREEEEEDEEEKENRKKMKKCDEHVKSHELGEISSQIDNLNKIKQEMVQSNGRILELIEGTITQLRKEKPRRVLFSSIL</sequence>
<proteinExistence type="predicted"/>
<keyword evidence="3" id="KW-1185">Reference proteome</keyword>
<feature type="compositionally biased region" description="Basic and acidic residues" evidence="1">
    <location>
        <begin position="1"/>
        <end position="10"/>
    </location>
</feature>
<feature type="region of interest" description="Disordered" evidence="1">
    <location>
        <begin position="42"/>
        <end position="116"/>
    </location>
</feature>
<feature type="region of interest" description="Disordered" evidence="1">
    <location>
        <begin position="1"/>
        <end position="22"/>
    </location>
</feature>
<dbReference type="AlphaFoldDB" id="A0A8S3S7L5"/>
<evidence type="ECO:0000256" key="1">
    <source>
        <dbReference type="SAM" id="MobiDB-lite"/>
    </source>
</evidence>
<reference evidence="2" key="1">
    <citation type="submission" date="2021-03" db="EMBL/GenBank/DDBJ databases">
        <authorList>
            <person name="Bekaert M."/>
        </authorList>
    </citation>
    <scope>NUCLEOTIDE SEQUENCE</scope>
</reference>
<organism evidence="2 3">
    <name type="scientific">Mytilus edulis</name>
    <name type="common">Blue mussel</name>
    <dbReference type="NCBI Taxonomy" id="6550"/>
    <lineage>
        <taxon>Eukaryota</taxon>
        <taxon>Metazoa</taxon>
        <taxon>Spiralia</taxon>
        <taxon>Lophotrochozoa</taxon>
        <taxon>Mollusca</taxon>
        <taxon>Bivalvia</taxon>
        <taxon>Autobranchia</taxon>
        <taxon>Pteriomorphia</taxon>
        <taxon>Mytilida</taxon>
        <taxon>Mytiloidea</taxon>
        <taxon>Mytilidae</taxon>
        <taxon>Mytilinae</taxon>
        <taxon>Mytilus</taxon>
    </lineage>
</organism>
<comment type="caution">
    <text evidence="2">The sequence shown here is derived from an EMBL/GenBank/DDBJ whole genome shotgun (WGS) entry which is preliminary data.</text>
</comment>